<dbReference type="GO" id="GO:1990904">
    <property type="term" value="C:ribonucleoprotein complex"/>
    <property type="evidence" value="ECO:0007669"/>
    <property type="project" value="UniProtKB-KW"/>
</dbReference>
<dbReference type="InterPro" id="IPR027534">
    <property type="entry name" value="Ribosomal_P1/P2"/>
</dbReference>
<proteinExistence type="inferred from homology"/>
<reference evidence="6 7" key="1">
    <citation type="submission" date="2023-10" db="EMBL/GenBank/DDBJ databases">
        <title>The complete genome sequence of Methanoculleus palmolei DSM 4273.</title>
        <authorList>
            <person name="Lai S.-J."/>
            <person name="You Y.-T."/>
            <person name="Chen S.-C."/>
        </authorList>
    </citation>
    <scope>NUCLEOTIDE SEQUENCE [LARGE SCALE GENOMIC DNA]</scope>
    <source>
        <strain evidence="6 7">DSM 4273</strain>
    </source>
</reference>
<dbReference type="PRINTS" id="PR00456">
    <property type="entry name" value="RIBOSOMALP2"/>
</dbReference>
<protein>
    <recommendedName>
        <fullName evidence="4">Large ribosomal subunit protein P1</fullName>
    </recommendedName>
</protein>
<keyword evidence="2 4" id="KW-0689">Ribosomal protein</keyword>
<dbReference type="PANTHER" id="PTHR45696:SF10">
    <property type="entry name" value="LARGE RIBOSOMAL SUBUNIT PROTEIN P1"/>
    <property type="match status" value="1"/>
</dbReference>
<dbReference type="FunFam" id="1.10.10.1410:FF:000002">
    <property type="entry name" value="60S acidic ribosomal protein P2"/>
    <property type="match status" value="1"/>
</dbReference>
<dbReference type="EMBL" id="CP137641">
    <property type="protein sequence ID" value="WOX55015.1"/>
    <property type="molecule type" value="Genomic_DNA"/>
</dbReference>
<keyword evidence="7" id="KW-1185">Reference proteome</keyword>
<comment type="similarity">
    <text evidence="1 4">Belongs to the eukaryotic ribosomal protein P1/P2 family.</text>
</comment>
<evidence type="ECO:0000313" key="6">
    <source>
        <dbReference type="EMBL" id="WOX55015.1"/>
    </source>
</evidence>
<feature type="region of interest" description="Disordered" evidence="5">
    <location>
        <begin position="83"/>
        <end position="108"/>
    </location>
</feature>
<feature type="compositionally biased region" description="Basic and acidic residues" evidence="5">
    <location>
        <begin position="84"/>
        <end position="93"/>
    </location>
</feature>
<evidence type="ECO:0000256" key="4">
    <source>
        <dbReference type="HAMAP-Rule" id="MF_01478"/>
    </source>
</evidence>
<organism evidence="6 7">
    <name type="scientific">Methanoculleus palmolei</name>
    <dbReference type="NCBI Taxonomy" id="72612"/>
    <lineage>
        <taxon>Archaea</taxon>
        <taxon>Methanobacteriati</taxon>
        <taxon>Methanobacteriota</taxon>
        <taxon>Stenosarchaea group</taxon>
        <taxon>Methanomicrobia</taxon>
        <taxon>Methanomicrobiales</taxon>
        <taxon>Methanomicrobiaceae</taxon>
        <taxon>Methanoculleus</taxon>
    </lineage>
</organism>
<evidence type="ECO:0000256" key="1">
    <source>
        <dbReference type="ARBA" id="ARBA00005436"/>
    </source>
</evidence>
<accession>A0ABD8A631</accession>
<comment type="function">
    <text evidence="4">Forms part of the ribosomal stalk, playing a central role in the interaction of the ribosome with GTP-bound translation factors.</text>
</comment>
<comment type="subunit">
    <text evidence="4">Part of the 50S ribosomal subunit. Homodimer, it forms part of the ribosomal stalk which helps the ribosome interact with GTP-bound translation factors. Forms a heptameric L10(L12)2(L12)2(L12)2 complex, where L10 forms an elongated spine to which the L12 dimers bind in a sequential fashion.</text>
</comment>
<dbReference type="InterPro" id="IPR022295">
    <property type="entry name" value="Ribosomal_P1_arc"/>
</dbReference>
<gene>
    <name evidence="6" type="primary">rpl12p</name>
    <name evidence="4" type="synonym">rpl12</name>
    <name evidence="6" type="ORF">R6Y95_05945</name>
</gene>
<dbReference type="Gene3D" id="1.10.10.1410">
    <property type="match status" value="1"/>
</dbReference>
<dbReference type="CDD" id="cd05832">
    <property type="entry name" value="Ribosomal_L12p"/>
    <property type="match status" value="1"/>
</dbReference>
<evidence type="ECO:0000256" key="5">
    <source>
        <dbReference type="SAM" id="MobiDB-lite"/>
    </source>
</evidence>
<name>A0ABD8A631_9EURY</name>
<dbReference type="AlphaFoldDB" id="A0ABD8A631"/>
<dbReference type="Proteomes" id="UP001626603">
    <property type="component" value="Chromosome"/>
</dbReference>
<dbReference type="PANTHER" id="PTHR45696">
    <property type="entry name" value="60S ACIDIC RIBOSOMAL PROTEIN P1"/>
    <property type="match status" value="1"/>
</dbReference>
<dbReference type="GO" id="GO:0006412">
    <property type="term" value="P:translation"/>
    <property type="evidence" value="ECO:0007669"/>
    <property type="project" value="UniProtKB-UniRule"/>
</dbReference>
<evidence type="ECO:0000256" key="3">
    <source>
        <dbReference type="ARBA" id="ARBA00023274"/>
    </source>
</evidence>
<dbReference type="GO" id="GO:0005840">
    <property type="term" value="C:ribosome"/>
    <property type="evidence" value="ECO:0007669"/>
    <property type="project" value="UniProtKB-KW"/>
</dbReference>
<dbReference type="InterPro" id="IPR001859">
    <property type="entry name" value="Ribosomal_P1/P2_euk"/>
</dbReference>
<dbReference type="HAMAP" id="MF_01478">
    <property type="entry name" value="Ribosomal_L12_arch"/>
    <property type="match status" value="1"/>
</dbReference>
<dbReference type="Pfam" id="PF00428">
    <property type="entry name" value="Ribosomal_60s"/>
    <property type="match status" value="1"/>
</dbReference>
<evidence type="ECO:0000313" key="7">
    <source>
        <dbReference type="Proteomes" id="UP001626603"/>
    </source>
</evidence>
<evidence type="ECO:0000256" key="2">
    <source>
        <dbReference type="ARBA" id="ARBA00022980"/>
    </source>
</evidence>
<sequence length="108" mass="10615">MEYIYAALLLHNAGKDVTEENVTAVLKAAGVAVEDARVKALVAALEDVNIDEAISKAAVAPAAAAPAAAAAAPAAAAPAAAAADEAKEEAKKEEEEESGMAGLGALFG</sequence>
<dbReference type="NCBIfam" id="TIGR03685">
    <property type="entry name" value="ribo_P1_arch"/>
    <property type="match status" value="1"/>
</dbReference>
<keyword evidence="3 4" id="KW-0687">Ribonucleoprotein</keyword>
<dbReference type="InterPro" id="IPR038716">
    <property type="entry name" value="P1/P2_N_sf"/>
</dbReference>